<dbReference type="Pfam" id="PF13191">
    <property type="entry name" value="AAA_16"/>
    <property type="match status" value="1"/>
</dbReference>
<gene>
    <name evidence="4" type="ORF">E0H75_21160</name>
</gene>
<dbReference type="PANTHER" id="PTHR16305:SF35">
    <property type="entry name" value="TRANSCRIPTIONAL ACTIVATOR DOMAIN"/>
    <property type="match status" value="1"/>
</dbReference>
<dbReference type="CDD" id="cd06170">
    <property type="entry name" value="LuxR_C_like"/>
    <property type="match status" value="1"/>
</dbReference>
<dbReference type="OrthoDB" id="5476461at2"/>
<dbReference type="Proteomes" id="UP000293342">
    <property type="component" value="Unassembled WGS sequence"/>
</dbReference>
<name>A0A4R0JSI8_9ACTN</name>
<dbReference type="PROSITE" id="PS50043">
    <property type="entry name" value="HTH_LUXR_2"/>
    <property type="match status" value="1"/>
</dbReference>
<keyword evidence="5" id="KW-1185">Reference proteome</keyword>
<dbReference type="RefSeq" id="WP_131515318.1">
    <property type="nucleotide sequence ID" value="NZ_SJKD01000004.1"/>
</dbReference>
<dbReference type="Gene3D" id="3.40.50.300">
    <property type="entry name" value="P-loop containing nucleotide triphosphate hydrolases"/>
    <property type="match status" value="1"/>
</dbReference>
<dbReference type="EMBL" id="SJKD01000004">
    <property type="protein sequence ID" value="TCC49054.1"/>
    <property type="molecule type" value="Genomic_DNA"/>
</dbReference>
<dbReference type="GO" id="GO:0006355">
    <property type="term" value="P:regulation of DNA-templated transcription"/>
    <property type="evidence" value="ECO:0007669"/>
    <property type="project" value="InterPro"/>
</dbReference>
<evidence type="ECO:0000313" key="4">
    <source>
        <dbReference type="EMBL" id="TCC49054.1"/>
    </source>
</evidence>
<dbReference type="Pfam" id="PF00196">
    <property type="entry name" value="GerE"/>
    <property type="match status" value="1"/>
</dbReference>
<protein>
    <submittedName>
        <fullName evidence="4">LuxR family transcriptional regulator</fullName>
    </submittedName>
</protein>
<evidence type="ECO:0000256" key="1">
    <source>
        <dbReference type="ARBA" id="ARBA00022741"/>
    </source>
</evidence>
<proteinExistence type="predicted"/>
<dbReference type="AlphaFoldDB" id="A0A4R0JSI8"/>
<dbReference type="GO" id="GO:0003677">
    <property type="term" value="F:DNA binding"/>
    <property type="evidence" value="ECO:0007669"/>
    <property type="project" value="InterPro"/>
</dbReference>
<evidence type="ECO:0000259" key="3">
    <source>
        <dbReference type="PROSITE" id="PS50043"/>
    </source>
</evidence>
<keyword evidence="1" id="KW-0547">Nucleotide-binding</keyword>
<dbReference type="GO" id="GO:0005737">
    <property type="term" value="C:cytoplasm"/>
    <property type="evidence" value="ECO:0007669"/>
    <property type="project" value="TreeGrafter"/>
</dbReference>
<dbReference type="PANTHER" id="PTHR16305">
    <property type="entry name" value="TESTICULAR SOLUBLE ADENYLYL CYCLASE"/>
    <property type="match status" value="1"/>
</dbReference>
<feature type="domain" description="HTH luxR-type" evidence="3">
    <location>
        <begin position="798"/>
        <end position="863"/>
    </location>
</feature>
<dbReference type="InterPro" id="IPR016032">
    <property type="entry name" value="Sig_transdc_resp-reg_C-effctor"/>
</dbReference>
<comment type="caution">
    <text evidence="4">The sequence shown here is derived from an EMBL/GenBank/DDBJ whole genome shotgun (WGS) entry which is preliminary data.</text>
</comment>
<dbReference type="SUPFAM" id="SSF46894">
    <property type="entry name" value="C-terminal effector domain of the bipartite response regulators"/>
    <property type="match status" value="1"/>
</dbReference>
<dbReference type="InterPro" id="IPR000792">
    <property type="entry name" value="Tscrpt_reg_LuxR_C"/>
</dbReference>
<dbReference type="PRINTS" id="PR00038">
    <property type="entry name" value="HTHLUXR"/>
</dbReference>
<evidence type="ECO:0000313" key="5">
    <source>
        <dbReference type="Proteomes" id="UP000293342"/>
    </source>
</evidence>
<evidence type="ECO:0000256" key="2">
    <source>
        <dbReference type="ARBA" id="ARBA00022840"/>
    </source>
</evidence>
<reference evidence="4 5" key="1">
    <citation type="submission" date="2019-02" db="EMBL/GenBank/DDBJ databases">
        <title>Kribbella capetownensis sp. nov. and Kribbella speibonae sp. nov., isolated from soil.</title>
        <authorList>
            <person name="Curtis S.M."/>
            <person name="Norton I."/>
            <person name="Everest G.J."/>
            <person name="Meyers P.R."/>
        </authorList>
    </citation>
    <scope>NUCLEOTIDE SEQUENCE [LARGE SCALE GENOMIC DNA]</scope>
    <source>
        <strain evidence="4 5">YM53</strain>
    </source>
</reference>
<dbReference type="PROSITE" id="PS00622">
    <property type="entry name" value="HTH_LUXR_1"/>
    <property type="match status" value="1"/>
</dbReference>
<dbReference type="Gene3D" id="1.10.10.10">
    <property type="entry name" value="Winged helix-like DNA-binding domain superfamily/Winged helix DNA-binding domain"/>
    <property type="match status" value="1"/>
</dbReference>
<dbReference type="InterPro" id="IPR027417">
    <property type="entry name" value="P-loop_NTPase"/>
</dbReference>
<dbReference type="InterPro" id="IPR041664">
    <property type="entry name" value="AAA_16"/>
</dbReference>
<accession>A0A4R0JSI8</accession>
<dbReference type="GO" id="GO:0004016">
    <property type="term" value="F:adenylate cyclase activity"/>
    <property type="evidence" value="ECO:0007669"/>
    <property type="project" value="TreeGrafter"/>
</dbReference>
<keyword evidence="2" id="KW-0067">ATP-binding</keyword>
<dbReference type="SMART" id="SM00421">
    <property type="entry name" value="HTH_LUXR"/>
    <property type="match status" value="1"/>
</dbReference>
<dbReference type="InterPro" id="IPR036388">
    <property type="entry name" value="WH-like_DNA-bd_sf"/>
</dbReference>
<dbReference type="GO" id="GO:0005524">
    <property type="term" value="F:ATP binding"/>
    <property type="evidence" value="ECO:0007669"/>
    <property type="project" value="UniProtKB-KW"/>
</dbReference>
<dbReference type="SUPFAM" id="SSF52540">
    <property type="entry name" value="P-loop containing nucleoside triphosphate hydrolases"/>
    <property type="match status" value="1"/>
</dbReference>
<sequence length="867" mass="92415">MAVLLEREGAIAALVEHIEVAAGGDGRLVLLSGEAGVGKTSLVRHVAELARPRTRFLVGACDPLATPRPLGPLTDIVTELGAGVERALESASSDAAGPGNVFQAVLRALRDSEQPTIVVFEDLHWADGATLDLVRFLGRRIARLPAALVLTYRDDEIGLLDPLAVMLGDLAVGSAVHRLRLEPLTVRGVSRLATGRGLDAAELHRVTGGNPFFVAEVVRSGSLGIPVSVRDAVLARIARLPTGAHRLAEAVAVIGPSAPVSVLQAVLRERCHDALEAVPASGVLQANPGSVGFRHELARAAVVGAIPDFRRIELHSRVLEAMRGSDIALDDLPHLAYHAEEAGDTTAVRLFGHRAALHAAALGAHREAAAQYARVLRHATEAPKEERAGLLEGQAYAFYLINRIPEAGQAWLDAGALWNQLGARVREADDLRWASYMQWLLGRNPQAWEDGVLAVRLLQSGPPGVPLARAHANLAEQACFACDLPTTTDHAQKAIAIGGEIGALAVVVRARFHAALVRVLCDGTGWPELEAAWQVALDHDMVEQAGMFGPVATGVAAVHRDFVRSDRYAAKGLALSRDHDLDMFRQFLWASHALGLVHRGRWDEGAAEAAAVLEMPLGSPLTRIFAAVALALVRARRGEPDAESLLDEALTYADPNDLLRLGPVWEARAEVAWLCGDDVRAQDEARRGLTATHGRDPFQVGCVARWIGIAGGDPPALIVAGPAVAELAGDWPGARQEWSQLGCRYDAAIAALAGDVPALTEALETFMSLGARPAAARAKARLRQLGIRYGTRGPRESTRAHPNGLTSRQVEVLELVSAGLSSPKIAAQLHISPKTVEHHVAAILAKLGAHSRAEAVAKYRQRIRHSE</sequence>
<organism evidence="4 5">
    <name type="scientific">Kribbella capetownensis</name>
    <dbReference type="NCBI Taxonomy" id="1572659"/>
    <lineage>
        <taxon>Bacteria</taxon>
        <taxon>Bacillati</taxon>
        <taxon>Actinomycetota</taxon>
        <taxon>Actinomycetes</taxon>
        <taxon>Propionibacteriales</taxon>
        <taxon>Kribbellaceae</taxon>
        <taxon>Kribbella</taxon>
    </lineage>
</organism>